<evidence type="ECO:0000313" key="2">
    <source>
        <dbReference type="Proteomes" id="UP000324222"/>
    </source>
</evidence>
<dbReference type="PANTHER" id="PTHR35617:SF3">
    <property type="entry name" value="CORE-BINDING (CB) DOMAIN-CONTAINING PROTEIN"/>
    <property type="match status" value="1"/>
</dbReference>
<comment type="caution">
    <text evidence="1">The sequence shown here is derived from an EMBL/GenBank/DDBJ whole genome shotgun (WGS) entry which is preliminary data.</text>
</comment>
<gene>
    <name evidence="1" type="ORF">E2C01_066834</name>
</gene>
<sequence length="288" mass="31801">MSTEVTGGKDPRMDGRSTLAVTILDRGVPSATGRGHLAHTEQEECAPASVLCRGAPDNEAHQFDGLLAVRTQLGARGVSEEGTEIIMASWKPGTERQYSPHIKRWSDFCSRGNINPLTFCLTFHRGVGYESINTVRGALSALGIVVEGCRGGNHPLINRFLSGVFNLHPSTSCYAATWDVKPVLQRIMTMDPLHSLSLKDLSFKLVMLMALMQAASVQTLHLLMLRNIAFGEDSISVLLRGNIKQCWPKFNVRTIEFRAYTQDNTLCVYMNSKECIERTENLGMQTGN</sequence>
<proteinExistence type="predicted"/>
<dbReference type="OrthoDB" id="6361724at2759"/>
<keyword evidence="2" id="KW-1185">Reference proteome</keyword>
<dbReference type="SUPFAM" id="SSF47823">
    <property type="entry name" value="lambda integrase-like, N-terminal domain"/>
    <property type="match status" value="1"/>
</dbReference>
<reference evidence="1 2" key="1">
    <citation type="submission" date="2019-05" db="EMBL/GenBank/DDBJ databases">
        <title>Another draft genome of Portunus trituberculatus and its Hox gene families provides insights of decapod evolution.</title>
        <authorList>
            <person name="Jeong J.-H."/>
            <person name="Song I."/>
            <person name="Kim S."/>
            <person name="Choi T."/>
            <person name="Kim D."/>
            <person name="Ryu S."/>
            <person name="Kim W."/>
        </authorList>
    </citation>
    <scope>NUCLEOTIDE SEQUENCE [LARGE SCALE GENOMIC DNA]</scope>
    <source>
        <tissue evidence="1">Muscle</tissue>
    </source>
</reference>
<evidence type="ECO:0000313" key="1">
    <source>
        <dbReference type="EMBL" id="MPC72524.1"/>
    </source>
</evidence>
<dbReference type="AlphaFoldDB" id="A0A5B7HVR7"/>
<dbReference type="EMBL" id="VSRR010034886">
    <property type="protein sequence ID" value="MPC72524.1"/>
    <property type="molecule type" value="Genomic_DNA"/>
</dbReference>
<accession>A0A5B7HVR7</accession>
<dbReference type="Proteomes" id="UP000324222">
    <property type="component" value="Unassembled WGS sequence"/>
</dbReference>
<protein>
    <submittedName>
        <fullName evidence="1">Uncharacterized protein</fullName>
    </submittedName>
</protein>
<organism evidence="1 2">
    <name type="scientific">Portunus trituberculatus</name>
    <name type="common">Swimming crab</name>
    <name type="synonym">Neptunus trituberculatus</name>
    <dbReference type="NCBI Taxonomy" id="210409"/>
    <lineage>
        <taxon>Eukaryota</taxon>
        <taxon>Metazoa</taxon>
        <taxon>Ecdysozoa</taxon>
        <taxon>Arthropoda</taxon>
        <taxon>Crustacea</taxon>
        <taxon>Multicrustacea</taxon>
        <taxon>Malacostraca</taxon>
        <taxon>Eumalacostraca</taxon>
        <taxon>Eucarida</taxon>
        <taxon>Decapoda</taxon>
        <taxon>Pleocyemata</taxon>
        <taxon>Brachyura</taxon>
        <taxon>Eubrachyura</taxon>
        <taxon>Portunoidea</taxon>
        <taxon>Portunidae</taxon>
        <taxon>Portuninae</taxon>
        <taxon>Portunus</taxon>
    </lineage>
</organism>
<name>A0A5B7HVR7_PORTR</name>
<dbReference type="PANTHER" id="PTHR35617">
    <property type="entry name" value="PHAGE_INTEGRASE DOMAIN-CONTAINING PROTEIN"/>
    <property type="match status" value="1"/>
</dbReference>